<evidence type="ECO:0000256" key="3">
    <source>
        <dbReference type="SAM" id="Coils"/>
    </source>
</evidence>
<evidence type="ECO:0000256" key="1">
    <source>
        <dbReference type="ARBA" id="ARBA00010126"/>
    </source>
</evidence>
<comment type="similarity">
    <text evidence="1">Belongs to the NSRP1 family.</text>
</comment>
<dbReference type="AlphaFoldDB" id="A0A1Y2C389"/>
<sequence length="592" mass="65916">MSLAFENKTELAGVAFPDLSGMTVLDTVYLNGNNLTGTIDQSKVPASLRFISAMRNQLKGFSLESSNVVILYLDDNQITGSLSTLPSKLALLSMAHNNLTNIDSVGQADVLNNLCYLDVSNNQITGAIPDSLSKFSAPYQLFLDGNGFSNADNFTIDGKPFPVKNRTGILVCYNFFCSLVLILSSNKNMSSNGSLRNVQGGSVQFGLIKKASAPPLSKAGSGPVRKAAAASVFRDALESSDDDDNDTTTTATKDSDIKKANREIVRAAQAAASAKTEREKKKALEEDASIFDYDGAYDAMKEAEDAQRRKRDLGDVDAATGRKKPRYVENLLKASLNRKIELERVEDRKVAKERALEGDLFGDKDAFVTEAYKERQKELRRLEDEERRREALQRSGGDMAEFYRSLLDSHAELSTGANLTAEEIAAATAERERRVKEKELEEKEKLEEAIKRGELKINADNEIVDKRALLKGGLNISRTKIRTLNEEREQDEADRRRAAAEQRAKEREERERKHAEMEKRRAKEEQALRLLEETERQKREGDAKRAAEIAKEKEAVAASMARKATEDVVLDARARYLARKKAQEAKKDEDSD</sequence>
<evidence type="ECO:0000256" key="4">
    <source>
        <dbReference type="SAM" id="MobiDB-lite"/>
    </source>
</evidence>
<dbReference type="InterPro" id="IPR053246">
    <property type="entry name" value="NS_splicing_regulatory_protein"/>
</dbReference>
<feature type="domain" description="Nuclear speckle splicing regulatory protein 1 N-terminal" evidence="5">
    <location>
        <begin position="277"/>
        <end position="395"/>
    </location>
</feature>
<organism evidence="6 7">
    <name type="scientific">Rhizoclosmatium globosum</name>
    <dbReference type="NCBI Taxonomy" id="329046"/>
    <lineage>
        <taxon>Eukaryota</taxon>
        <taxon>Fungi</taxon>
        <taxon>Fungi incertae sedis</taxon>
        <taxon>Chytridiomycota</taxon>
        <taxon>Chytridiomycota incertae sedis</taxon>
        <taxon>Chytridiomycetes</taxon>
        <taxon>Chytridiales</taxon>
        <taxon>Chytriomycetaceae</taxon>
        <taxon>Rhizoclosmatium</taxon>
    </lineage>
</organism>
<dbReference type="EMBL" id="MCGO01000032">
    <property type="protein sequence ID" value="ORY41357.1"/>
    <property type="molecule type" value="Genomic_DNA"/>
</dbReference>
<dbReference type="OrthoDB" id="446635at2759"/>
<dbReference type="PANTHER" id="PTHR47845:SF1">
    <property type="entry name" value="NUCLEAR SPECKLE SPLICING REGULATORY PROTEIN 1 HOMOLOG"/>
    <property type="match status" value="1"/>
</dbReference>
<comment type="caution">
    <text evidence="6">The sequence shown here is derived from an EMBL/GenBank/DDBJ whole genome shotgun (WGS) entry which is preliminary data.</text>
</comment>
<gene>
    <name evidence="6" type="ORF">BCR33DRAFT_767643</name>
</gene>
<name>A0A1Y2C389_9FUNG</name>
<protein>
    <recommendedName>
        <fullName evidence="5">Nuclear speckle splicing regulatory protein 1 N-terminal domain-containing protein</fullName>
    </recommendedName>
</protein>
<dbReference type="GO" id="GO:0000381">
    <property type="term" value="P:regulation of alternative mRNA splicing, via spliceosome"/>
    <property type="evidence" value="ECO:0007669"/>
    <property type="project" value="InterPro"/>
</dbReference>
<dbReference type="InterPro" id="IPR018612">
    <property type="entry name" value="NSRP1_N"/>
</dbReference>
<evidence type="ECO:0000256" key="2">
    <source>
        <dbReference type="ARBA" id="ARBA00023054"/>
    </source>
</evidence>
<dbReference type="Proteomes" id="UP000193642">
    <property type="component" value="Unassembled WGS sequence"/>
</dbReference>
<dbReference type="Gene3D" id="3.80.10.10">
    <property type="entry name" value="Ribonuclease Inhibitor"/>
    <property type="match status" value="1"/>
</dbReference>
<proteinExistence type="inferred from homology"/>
<keyword evidence="7" id="KW-1185">Reference proteome</keyword>
<dbReference type="Pfam" id="PF09745">
    <property type="entry name" value="NSRP1_N"/>
    <property type="match status" value="1"/>
</dbReference>
<reference evidence="6 7" key="1">
    <citation type="submission" date="2016-07" db="EMBL/GenBank/DDBJ databases">
        <title>Pervasive Adenine N6-methylation of Active Genes in Fungi.</title>
        <authorList>
            <consortium name="DOE Joint Genome Institute"/>
            <person name="Mondo S.J."/>
            <person name="Dannebaum R.O."/>
            <person name="Kuo R.C."/>
            <person name="Labutti K."/>
            <person name="Haridas S."/>
            <person name="Kuo A."/>
            <person name="Salamov A."/>
            <person name="Ahrendt S.R."/>
            <person name="Lipzen A."/>
            <person name="Sullivan W."/>
            <person name="Andreopoulos W.B."/>
            <person name="Clum A."/>
            <person name="Lindquist E."/>
            <person name="Daum C."/>
            <person name="Ramamoorthy G.K."/>
            <person name="Gryganskyi A."/>
            <person name="Culley D."/>
            <person name="Magnuson J.K."/>
            <person name="James T.Y."/>
            <person name="O'Malley M.A."/>
            <person name="Stajich J.E."/>
            <person name="Spatafora J.W."/>
            <person name="Visel A."/>
            <person name="Grigoriev I.V."/>
        </authorList>
    </citation>
    <scope>NUCLEOTIDE SEQUENCE [LARGE SCALE GENOMIC DNA]</scope>
    <source>
        <strain evidence="6 7">JEL800</strain>
    </source>
</reference>
<evidence type="ECO:0000313" key="7">
    <source>
        <dbReference type="Proteomes" id="UP000193642"/>
    </source>
</evidence>
<accession>A0A1Y2C389</accession>
<keyword evidence="2 3" id="KW-0175">Coiled coil</keyword>
<dbReference type="InterPro" id="IPR032675">
    <property type="entry name" value="LRR_dom_sf"/>
</dbReference>
<dbReference type="PANTHER" id="PTHR47845">
    <property type="entry name" value="NUCLEAR SPECKLE SPLICING REGULATORY PROTEIN 1 HOMOLOG"/>
    <property type="match status" value="1"/>
</dbReference>
<feature type="coiled-coil region" evidence="3">
    <location>
        <begin position="368"/>
        <end position="395"/>
    </location>
</feature>
<feature type="coiled-coil region" evidence="3">
    <location>
        <begin position="257"/>
        <end position="287"/>
    </location>
</feature>
<evidence type="ECO:0000313" key="6">
    <source>
        <dbReference type="EMBL" id="ORY41357.1"/>
    </source>
</evidence>
<dbReference type="SUPFAM" id="SSF52058">
    <property type="entry name" value="L domain-like"/>
    <property type="match status" value="1"/>
</dbReference>
<dbReference type="STRING" id="329046.A0A1Y2C389"/>
<feature type="region of interest" description="Disordered" evidence="4">
    <location>
        <begin position="485"/>
        <end position="551"/>
    </location>
</feature>
<evidence type="ECO:0000259" key="5">
    <source>
        <dbReference type="Pfam" id="PF09745"/>
    </source>
</evidence>